<dbReference type="Proteomes" id="UP000092634">
    <property type="component" value="Unassembled WGS sequence"/>
</dbReference>
<proteinExistence type="predicted"/>
<evidence type="ECO:0000256" key="1">
    <source>
        <dbReference type="SAM" id="Phobius"/>
    </source>
</evidence>
<keyword evidence="1" id="KW-0812">Transmembrane</keyword>
<evidence type="ECO:0000313" key="2">
    <source>
        <dbReference type="EMBL" id="OFJ46626.1"/>
    </source>
</evidence>
<protein>
    <submittedName>
        <fullName evidence="2">Uncharacterized protein</fullName>
    </submittedName>
</protein>
<sequence>MLSPAVAGVAVLLTTPVKPRLGAGGGVAWPRSPSRAATPGAANAVAGTLCCSSDSKGCAGALALDVVAGLAATNGSRMSLPAACAVAWAVSVMAAACTLMFSAGLACAAFACT</sequence>
<reference evidence="2 3" key="1">
    <citation type="submission" date="2016-10" db="EMBL/GenBank/DDBJ databases">
        <title>Updated version of Genome Assembly of Janthinobacterium lividum ERGS5:01.</title>
        <authorList>
            <person name="Kumar R."/>
            <person name="Acharya V."/>
            <person name="Singh D."/>
        </authorList>
    </citation>
    <scope>NUCLEOTIDE SEQUENCE [LARGE SCALE GENOMIC DNA]</scope>
    <source>
        <strain evidence="2 3">ERGS5:01</strain>
    </source>
</reference>
<keyword evidence="1" id="KW-1133">Transmembrane helix</keyword>
<comment type="caution">
    <text evidence="2">The sequence shown here is derived from an EMBL/GenBank/DDBJ whole genome shotgun (WGS) entry which is preliminary data.</text>
</comment>
<accession>A0A1E8PK65</accession>
<feature type="transmembrane region" description="Helical" evidence="1">
    <location>
        <begin position="85"/>
        <end position="112"/>
    </location>
</feature>
<keyword evidence="1" id="KW-0472">Membrane</keyword>
<name>A0A1E8PK65_9BURK</name>
<evidence type="ECO:0000313" key="3">
    <source>
        <dbReference type="Proteomes" id="UP000092634"/>
    </source>
</evidence>
<organism evidence="2 3">
    <name type="scientific">Janthinobacterium lividum</name>
    <dbReference type="NCBI Taxonomy" id="29581"/>
    <lineage>
        <taxon>Bacteria</taxon>
        <taxon>Pseudomonadati</taxon>
        <taxon>Pseudomonadota</taxon>
        <taxon>Betaproteobacteria</taxon>
        <taxon>Burkholderiales</taxon>
        <taxon>Oxalobacteraceae</taxon>
        <taxon>Janthinobacterium</taxon>
    </lineage>
</organism>
<dbReference type="EMBL" id="MAQB02000011">
    <property type="protein sequence ID" value="OFJ46626.1"/>
    <property type="molecule type" value="Genomic_DNA"/>
</dbReference>
<gene>
    <name evidence="2" type="ORF">BA896_020265</name>
</gene>
<dbReference type="AlphaFoldDB" id="A0A1E8PK65"/>